<keyword evidence="5" id="KW-1015">Disulfide bond</keyword>
<evidence type="ECO:0000256" key="2">
    <source>
        <dbReference type="ARBA" id="ARBA00009813"/>
    </source>
</evidence>
<dbReference type="Proteomes" id="UP000185895">
    <property type="component" value="Unassembled WGS sequence"/>
</dbReference>
<keyword evidence="10" id="KW-1185">Reference proteome</keyword>
<evidence type="ECO:0000259" key="8">
    <source>
        <dbReference type="PROSITE" id="PS51352"/>
    </source>
</evidence>
<evidence type="ECO:0000313" key="10">
    <source>
        <dbReference type="Proteomes" id="UP000185895"/>
    </source>
</evidence>
<dbReference type="GO" id="GO:0042597">
    <property type="term" value="C:periplasmic space"/>
    <property type="evidence" value="ECO:0007669"/>
    <property type="project" value="UniProtKB-SubCell"/>
</dbReference>
<keyword evidence="3 7" id="KW-0732">Signal</keyword>
<protein>
    <recommendedName>
        <fullName evidence="7">Thiol:disulfide interchange protein</fullName>
    </recommendedName>
</protein>
<dbReference type="InterPro" id="IPR009094">
    <property type="entry name" value="DiS-bond_isomerase_DsbC/G_N_sf"/>
</dbReference>
<dbReference type="PANTHER" id="PTHR35272:SF3">
    <property type="entry name" value="THIOL:DISULFIDE INTERCHANGE PROTEIN DSBC"/>
    <property type="match status" value="1"/>
</dbReference>
<dbReference type="Gene3D" id="3.10.450.70">
    <property type="entry name" value="Disulphide bond isomerase, DsbC/G, N-terminal"/>
    <property type="match status" value="1"/>
</dbReference>
<comment type="caution">
    <text evidence="9">The sequence shown here is derived from an EMBL/GenBank/DDBJ whole genome shotgun (WGS) entry which is preliminary data.</text>
</comment>
<feature type="domain" description="Thioredoxin" evidence="8">
    <location>
        <begin position="27"/>
        <end position="235"/>
    </location>
</feature>
<organism evidence="9 10">
    <name type="scientific">Acinetobacter qingfengensis</name>
    <dbReference type="NCBI Taxonomy" id="1262585"/>
    <lineage>
        <taxon>Bacteria</taxon>
        <taxon>Pseudomonadati</taxon>
        <taxon>Pseudomonadota</taxon>
        <taxon>Gammaproteobacteria</taxon>
        <taxon>Moraxellales</taxon>
        <taxon>Moraxellaceae</taxon>
        <taxon>Acinetobacter</taxon>
    </lineage>
</organism>
<evidence type="ECO:0000256" key="3">
    <source>
        <dbReference type="ARBA" id="ARBA00022729"/>
    </source>
</evidence>
<comment type="similarity">
    <text evidence="2 7">Belongs to the thioredoxin family. DsbC subfamily.</text>
</comment>
<dbReference type="InterPro" id="IPR018950">
    <property type="entry name" value="DiS-bond_isomerase_DsbC/G_N"/>
</dbReference>
<dbReference type="PROSITE" id="PS51352">
    <property type="entry name" value="THIOREDOXIN_2"/>
    <property type="match status" value="1"/>
</dbReference>
<dbReference type="InterPro" id="IPR036249">
    <property type="entry name" value="Thioredoxin-like_sf"/>
</dbReference>
<dbReference type="Gene3D" id="3.40.30.10">
    <property type="entry name" value="Glutaredoxin"/>
    <property type="match status" value="1"/>
</dbReference>
<keyword evidence="6 7" id="KW-0676">Redox-active center</keyword>
<dbReference type="SUPFAM" id="SSF52833">
    <property type="entry name" value="Thioredoxin-like"/>
    <property type="match status" value="1"/>
</dbReference>
<comment type="function">
    <text evidence="7">Required for disulfide bond formation in some periplasmic proteins. Acts by transferring its disulfide bond to other proteins and is reduced in the process.</text>
</comment>
<evidence type="ECO:0000256" key="4">
    <source>
        <dbReference type="ARBA" id="ARBA00022764"/>
    </source>
</evidence>
<evidence type="ECO:0000256" key="1">
    <source>
        <dbReference type="ARBA" id="ARBA00004418"/>
    </source>
</evidence>
<dbReference type="InterPro" id="IPR012336">
    <property type="entry name" value="Thioredoxin-like_fold"/>
</dbReference>
<dbReference type="SUPFAM" id="SSF54423">
    <property type="entry name" value="DsbC/DsbG N-terminal domain-like"/>
    <property type="match status" value="1"/>
</dbReference>
<name>A0A1E7RFC2_9GAMM</name>
<dbReference type="AlphaFoldDB" id="A0A1E7RFC2"/>
<dbReference type="InterPro" id="IPR013766">
    <property type="entry name" value="Thioredoxin_domain"/>
</dbReference>
<dbReference type="InterPro" id="IPR033954">
    <property type="entry name" value="DiS-bond_Isoase_DsbC/G"/>
</dbReference>
<evidence type="ECO:0000256" key="7">
    <source>
        <dbReference type="RuleBase" id="RU364038"/>
    </source>
</evidence>
<dbReference type="OrthoDB" id="12976at2"/>
<evidence type="ECO:0000256" key="6">
    <source>
        <dbReference type="ARBA" id="ARBA00023284"/>
    </source>
</evidence>
<dbReference type="CDD" id="cd03020">
    <property type="entry name" value="DsbA_DsbC_DsbG"/>
    <property type="match status" value="1"/>
</dbReference>
<sequence>MKKLISSLALSLLTISISHADEKTLQNKLDQTYPELHAQVTGKSPISGIYEVMVEGELTYTDDNGRYFFIGNLIDYPNKRSVSQQRMQELSRIDVKKLPLTQAIKHVKGNGQRVLYIFTDPDCPYCKQLEKDLTQVNNITLYIFPYPITALHPNAATTAQKIWCSAKPYEAWQSYVLQDKQPTGSTNCKNPIEANSQLGKQLGVDGTPTFFLKDGQRISGARSAQQIEQLLNTVK</sequence>
<dbReference type="PANTHER" id="PTHR35272">
    <property type="entry name" value="THIOL:DISULFIDE INTERCHANGE PROTEIN DSBC-RELATED"/>
    <property type="match status" value="1"/>
</dbReference>
<keyword evidence="4 7" id="KW-0574">Periplasm</keyword>
<dbReference type="EMBL" id="MKKK01000001">
    <property type="protein sequence ID" value="OEY98100.1"/>
    <property type="molecule type" value="Genomic_DNA"/>
</dbReference>
<proteinExistence type="inferred from homology"/>
<dbReference type="Pfam" id="PF10411">
    <property type="entry name" value="DsbC_N"/>
    <property type="match status" value="1"/>
</dbReference>
<comment type="subcellular location">
    <subcellularLocation>
        <location evidence="1 7">Periplasm</location>
    </subcellularLocation>
</comment>
<dbReference type="RefSeq" id="WP_070068480.1">
    <property type="nucleotide sequence ID" value="NZ_MKKK01000001.1"/>
</dbReference>
<dbReference type="Pfam" id="PF13098">
    <property type="entry name" value="Thioredoxin_2"/>
    <property type="match status" value="1"/>
</dbReference>
<reference evidence="9 10" key="1">
    <citation type="submission" date="2016-09" db="EMBL/GenBank/DDBJ databases">
        <authorList>
            <person name="Capua I."/>
            <person name="De Benedictis P."/>
            <person name="Joannis T."/>
            <person name="Lombin L.H."/>
            <person name="Cattoli G."/>
        </authorList>
    </citation>
    <scope>NUCLEOTIDE SEQUENCE [LARGE SCALE GENOMIC DNA]</scope>
    <source>
        <strain evidence="9 10">ANC 4671</strain>
    </source>
</reference>
<feature type="chain" id="PRO_5043074027" description="Thiol:disulfide interchange protein" evidence="7">
    <location>
        <begin position="21"/>
        <end position="235"/>
    </location>
</feature>
<feature type="signal peptide" evidence="7">
    <location>
        <begin position="1"/>
        <end position="20"/>
    </location>
</feature>
<dbReference type="STRING" id="1262585.BJI46_00840"/>
<dbReference type="InterPro" id="IPR051470">
    <property type="entry name" value="Thiol:disulfide_interchange"/>
</dbReference>
<gene>
    <name evidence="9" type="ORF">BJI46_00840</name>
</gene>
<evidence type="ECO:0000256" key="5">
    <source>
        <dbReference type="ARBA" id="ARBA00023157"/>
    </source>
</evidence>
<evidence type="ECO:0000313" key="9">
    <source>
        <dbReference type="EMBL" id="OEY98100.1"/>
    </source>
</evidence>
<accession>A0A1E7RFC2</accession>